<reference evidence="2 3" key="1">
    <citation type="submission" date="2019-02" db="EMBL/GenBank/DDBJ databases">
        <title>Bacterial novel species isolated from soil.</title>
        <authorList>
            <person name="Jung H.-Y."/>
        </authorList>
    </citation>
    <scope>NUCLEOTIDE SEQUENCE [LARGE SCALE GENOMIC DNA]</scope>
    <source>
        <strain evidence="2 3">1-3-3-3</strain>
    </source>
</reference>
<accession>A0A4Q5L9Z0</accession>
<gene>
    <name evidence="2" type="ORF">EWM57_12800</name>
</gene>
<evidence type="ECO:0000313" key="3">
    <source>
        <dbReference type="Proteomes" id="UP000294155"/>
    </source>
</evidence>
<dbReference type="EMBL" id="SEWE01000026">
    <property type="protein sequence ID" value="RYU78675.1"/>
    <property type="molecule type" value="Genomic_DNA"/>
</dbReference>
<dbReference type="RefSeq" id="WP_129921549.1">
    <property type="nucleotide sequence ID" value="NZ_SEWE01000026.1"/>
</dbReference>
<dbReference type="Proteomes" id="UP000294155">
    <property type="component" value="Unassembled WGS sequence"/>
</dbReference>
<proteinExistence type="predicted"/>
<evidence type="ECO:0000313" key="2">
    <source>
        <dbReference type="EMBL" id="RYU78675.1"/>
    </source>
</evidence>
<evidence type="ECO:0008006" key="4">
    <source>
        <dbReference type="Google" id="ProtNLM"/>
    </source>
</evidence>
<comment type="caution">
    <text evidence="2">The sequence shown here is derived from an EMBL/GenBank/DDBJ whole genome shotgun (WGS) entry which is preliminary data.</text>
</comment>
<feature type="transmembrane region" description="Helical" evidence="1">
    <location>
        <begin position="89"/>
        <end position="109"/>
    </location>
</feature>
<dbReference type="AlphaFoldDB" id="A0A4Q5L9Z0"/>
<protein>
    <recommendedName>
        <fullName evidence="4">Glycosyltransferase RgtA/B/C/D-like domain-containing protein</fullName>
    </recommendedName>
</protein>
<name>A0A4Q5L9Z0_9BACT</name>
<keyword evidence="1" id="KW-0812">Transmembrane</keyword>
<sequence>MLKSLPRFVWPLALVLAALKLGLLLHLNPGLEWNYDERRNGRIADNYLAGRGYVSLDPERHVLRSDAFHASFPVFLYIEWQRAGLPKHYFTLLVFALTAGGYLLGGLYVQRTLAYFGVAPPLAWAGTLLWLLYPSVFYYIGAYMWYENLVLPLLILVVYKLLRLLDGRLLTGFDALLITASVTVSCLLRGYLLAVYGLVFLVWLLLLRQSAAQPRGRALGLAAVTAAMLLLAHVPILLKNHRLFFLRTQQPGWLRTATGP</sequence>
<dbReference type="OrthoDB" id="870916at2"/>
<feature type="transmembrane region" description="Helical" evidence="1">
    <location>
        <begin position="177"/>
        <end position="206"/>
    </location>
</feature>
<feature type="transmembrane region" description="Helical" evidence="1">
    <location>
        <begin position="121"/>
        <end position="140"/>
    </location>
</feature>
<keyword evidence="3" id="KW-1185">Reference proteome</keyword>
<feature type="transmembrane region" description="Helical" evidence="1">
    <location>
        <begin position="146"/>
        <end position="165"/>
    </location>
</feature>
<evidence type="ECO:0000256" key="1">
    <source>
        <dbReference type="SAM" id="Phobius"/>
    </source>
</evidence>
<keyword evidence="1" id="KW-0472">Membrane</keyword>
<feature type="transmembrane region" description="Helical" evidence="1">
    <location>
        <begin position="218"/>
        <end position="238"/>
    </location>
</feature>
<keyword evidence="1" id="KW-1133">Transmembrane helix</keyword>
<organism evidence="2 3">
    <name type="scientific">Hymenobacter persicinus</name>
    <dbReference type="NCBI Taxonomy" id="2025506"/>
    <lineage>
        <taxon>Bacteria</taxon>
        <taxon>Pseudomonadati</taxon>
        <taxon>Bacteroidota</taxon>
        <taxon>Cytophagia</taxon>
        <taxon>Cytophagales</taxon>
        <taxon>Hymenobacteraceae</taxon>
        <taxon>Hymenobacter</taxon>
    </lineage>
</organism>